<reference evidence="2" key="1">
    <citation type="submission" date="2020-03" db="EMBL/GenBank/DDBJ databases">
        <authorList>
            <person name="Weist P."/>
        </authorList>
    </citation>
    <scope>NUCLEOTIDE SEQUENCE</scope>
</reference>
<evidence type="ECO:0000256" key="1">
    <source>
        <dbReference type="SAM" id="MobiDB-lite"/>
    </source>
</evidence>
<dbReference type="Proteomes" id="UP001153269">
    <property type="component" value="Unassembled WGS sequence"/>
</dbReference>
<gene>
    <name evidence="2" type="ORF">PLEPLA_LOCUS29476</name>
</gene>
<feature type="compositionally biased region" description="Basic and acidic residues" evidence="1">
    <location>
        <begin position="111"/>
        <end position="121"/>
    </location>
</feature>
<feature type="compositionally biased region" description="Basic and acidic residues" evidence="1">
    <location>
        <begin position="71"/>
        <end position="80"/>
    </location>
</feature>
<dbReference type="EMBL" id="CADEAL010002691">
    <property type="protein sequence ID" value="CAB1441728.1"/>
    <property type="molecule type" value="Genomic_DNA"/>
</dbReference>
<keyword evidence="3" id="KW-1185">Reference proteome</keyword>
<evidence type="ECO:0000313" key="2">
    <source>
        <dbReference type="EMBL" id="CAB1441728.1"/>
    </source>
</evidence>
<accession>A0A9N7V387</accession>
<dbReference type="AlphaFoldDB" id="A0A9N7V387"/>
<protein>
    <submittedName>
        <fullName evidence="2">Uncharacterized protein</fullName>
    </submittedName>
</protein>
<name>A0A9N7V387_PLEPL</name>
<organism evidence="2 3">
    <name type="scientific">Pleuronectes platessa</name>
    <name type="common">European plaice</name>
    <dbReference type="NCBI Taxonomy" id="8262"/>
    <lineage>
        <taxon>Eukaryota</taxon>
        <taxon>Metazoa</taxon>
        <taxon>Chordata</taxon>
        <taxon>Craniata</taxon>
        <taxon>Vertebrata</taxon>
        <taxon>Euteleostomi</taxon>
        <taxon>Actinopterygii</taxon>
        <taxon>Neopterygii</taxon>
        <taxon>Teleostei</taxon>
        <taxon>Neoteleostei</taxon>
        <taxon>Acanthomorphata</taxon>
        <taxon>Carangaria</taxon>
        <taxon>Pleuronectiformes</taxon>
        <taxon>Pleuronectoidei</taxon>
        <taxon>Pleuronectidae</taxon>
        <taxon>Pleuronectes</taxon>
    </lineage>
</organism>
<sequence length="121" mass="13891">MSSPLFSSPSQTCHFWSLSAIIPPPAPAAAASSLLLLLRLRLLHFQTCLSRGGALPEKFWLSGRDRRKQREGRERAHIPERLQGASPKDNNNKKKKKKKKEEEEEEEEEEEKKKKNDNNDN</sequence>
<evidence type="ECO:0000313" key="3">
    <source>
        <dbReference type="Proteomes" id="UP001153269"/>
    </source>
</evidence>
<comment type="caution">
    <text evidence="2">The sequence shown here is derived from an EMBL/GenBank/DDBJ whole genome shotgun (WGS) entry which is preliminary data.</text>
</comment>
<feature type="region of interest" description="Disordered" evidence="1">
    <location>
        <begin position="59"/>
        <end position="121"/>
    </location>
</feature>
<proteinExistence type="predicted"/>